<proteinExistence type="predicted"/>
<dbReference type="RefSeq" id="WP_281754053.1">
    <property type="nucleotide sequence ID" value="NZ_BRVP01000010.1"/>
</dbReference>
<organism evidence="1 2">
    <name type="scientific">Neptunitalea chrysea</name>
    <dbReference type="NCBI Taxonomy" id="1647581"/>
    <lineage>
        <taxon>Bacteria</taxon>
        <taxon>Pseudomonadati</taxon>
        <taxon>Bacteroidota</taxon>
        <taxon>Flavobacteriia</taxon>
        <taxon>Flavobacteriales</taxon>
        <taxon>Flavobacteriaceae</taxon>
        <taxon>Neptunitalea</taxon>
    </lineage>
</organism>
<gene>
    <name evidence="1" type="ORF">NBRC110019_16800</name>
</gene>
<comment type="caution">
    <text evidence="1">The sequence shown here is derived from an EMBL/GenBank/DDBJ whole genome shotgun (WGS) entry which is preliminary data.</text>
</comment>
<keyword evidence="2" id="KW-1185">Reference proteome</keyword>
<evidence type="ECO:0000313" key="1">
    <source>
        <dbReference type="EMBL" id="GLB52640.1"/>
    </source>
</evidence>
<evidence type="ECO:0000313" key="2">
    <source>
        <dbReference type="Proteomes" id="UP001143545"/>
    </source>
</evidence>
<dbReference type="EMBL" id="BRVP01000010">
    <property type="protein sequence ID" value="GLB52640.1"/>
    <property type="molecule type" value="Genomic_DNA"/>
</dbReference>
<dbReference type="AlphaFoldDB" id="A0A9W6ETV6"/>
<reference evidence="1" key="1">
    <citation type="submission" date="2022-07" db="EMBL/GenBank/DDBJ databases">
        <title>Taxonomy of Novel Oxalotrophic and Methylotrophic Bacteria.</title>
        <authorList>
            <person name="Sahin N."/>
            <person name="Tani A."/>
        </authorList>
    </citation>
    <scope>NUCLEOTIDE SEQUENCE</scope>
    <source>
        <strain evidence="1">AM327</strain>
    </source>
</reference>
<dbReference type="Proteomes" id="UP001143545">
    <property type="component" value="Unassembled WGS sequence"/>
</dbReference>
<sequence length="162" mass="19402">MYKYRGYEMKIFREFVNKKSERENICNGYVGVDKKWIEKDYKSMQKLLENDTVPFNSNIYKKGIDVFEEILHYADINNVKVLMIWSPYYIEFSNFHAENKKYLDSLYESYEINERVNYLNFSEDSLANHMSNFYNSAHLNGNGSKKFSKKIGLILKRDFSNL</sequence>
<protein>
    <submittedName>
        <fullName evidence="1">Uncharacterized protein</fullName>
    </submittedName>
</protein>
<name>A0A9W6ETV6_9FLAO</name>
<accession>A0A9W6ETV6</accession>